<feature type="non-terminal residue" evidence="3">
    <location>
        <position position="1"/>
    </location>
</feature>
<dbReference type="GO" id="GO:0005737">
    <property type="term" value="C:cytoplasm"/>
    <property type="evidence" value="ECO:0007669"/>
    <property type="project" value="TreeGrafter"/>
</dbReference>
<feature type="non-terminal residue" evidence="3">
    <location>
        <position position="299"/>
    </location>
</feature>
<dbReference type="InterPro" id="IPR007138">
    <property type="entry name" value="ABM_dom"/>
</dbReference>
<dbReference type="EMBL" id="CAXITT010000180">
    <property type="protein sequence ID" value="CAL1534711.1"/>
    <property type="molecule type" value="Genomic_DNA"/>
</dbReference>
<dbReference type="Pfam" id="PF03992">
    <property type="entry name" value="ABM"/>
    <property type="match status" value="1"/>
</dbReference>
<dbReference type="PANTHER" id="PTHR12178:SF10">
    <property type="entry name" value="N-TERMINAL EF-HAND CALCIUM-BINDING PROTEIN 1-LIKE ISOFORM X1"/>
    <property type="match status" value="1"/>
</dbReference>
<dbReference type="InterPro" id="IPR002048">
    <property type="entry name" value="EF_hand_dom"/>
</dbReference>
<dbReference type="Proteomes" id="UP001497497">
    <property type="component" value="Unassembled WGS sequence"/>
</dbReference>
<dbReference type="InterPro" id="IPR039862">
    <property type="entry name" value="NECAB1/2/3"/>
</dbReference>
<dbReference type="GO" id="GO:0042984">
    <property type="term" value="P:regulation of amyloid precursor protein biosynthetic process"/>
    <property type="evidence" value="ECO:0007669"/>
    <property type="project" value="TreeGrafter"/>
</dbReference>
<dbReference type="Gene3D" id="1.10.238.10">
    <property type="entry name" value="EF-hand"/>
    <property type="match status" value="1"/>
</dbReference>
<comment type="caution">
    <text evidence="3">The sequence shown here is derived from an EMBL/GenBank/DDBJ whole genome shotgun (WGS) entry which is preliminary data.</text>
</comment>
<evidence type="ECO:0000313" key="4">
    <source>
        <dbReference type="Proteomes" id="UP001497497"/>
    </source>
</evidence>
<feature type="domain" description="EF-hand" evidence="1">
    <location>
        <begin position="18"/>
        <end position="53"/>
    </location>
</feature>
<feature type="domain" description="ABM" evidence="2">
    <location>
        <begin position="207"/>
        <end position="295"/>
    </location>
</feature>
<keyword evidence="4" id="KW-1185">Reference proteome</keyword>
<dbReference type="PROSITE" id="PS50222">
    <property type="entry name" value="EF_HAND_2"/>
    <property type="match status" value="1"/>
</dbReference>
<gene>
    <name evidence="3" type="ORF">GSLYS_00008671001</name>
</gene>
<dbReference type="SUPFAM" id="SSF54909">
    <property type="entry name" value="Dimeric alpha+beta barrel"/>
    <property type="match status" value="1"/>
</dbReference>
<organism evidence="3 4">
    <name type="scientific">Lymnaea stagnalis</name>
    <name type="common">Great pond snail</name>
    <name type="synonym">Helix stagnalis</name>
    <dbReference type="NCBI Taxonomy" id="6523"/>
    <lineage>
        <taxon>Eukaryota</taxon>
        <taxon>Metazoa</taxon>
        <taxon>Spiralia</taxon>
        <taxon>Lophotrochozoa</taxon>
        <taxon>Mollusca</taxon>
        <taxon>Gastropoda</taxon>
        <taxon>Heterobranchia</taxon>
        <taxon>Euthyneura</taxon>
        <taxon>Panpulmonata</taxon>
        <taxon>Hygrophila</taxon>
        <taxon>Lymnaeoidea</taxon>
        <taxon>Lymnaeidae</taxon>
        <taxon>Lymnaea</taxon>
    </lineage>
</organism>
<accession>A0AAV2HRF3</accession>
<reference evidence="3 4" key="1">
    <citation type="submission" date="2024-04" db="EMBL/GenBank/DDBJ databases">
        <authorList>
            <consortium name="Genoscope - CEA"/>
            <person name="William W."/>
        </authorList>
    </citation>
    <scope>NUCLEOTIDE SEQUENCE [LARGE SCALE GENOMIC DNA]</scope>
</reference>
<evidence type="ECO:0000313" key="3">
    <source>
        <dbReference type="EMBL" id="CAL1534711.1"/>
    </source>
</evidence>
<dbReference type="Gene3D" id="3.30.70.100">
    <property type="match status" value="1"/>
</dbReference>
<sequence>DGFISWEEFVSYFADGVMGKEELRHLFDEIDTHNTNNIDTVELCTYFGKHLGEEYKETFGFLEEMNTKMTNVLYRTSKTYQDASRIEKFMNRFFLKEILNQISALQHPFDAALESLDSQAREESSNILPVDIDDIRKPVTSSIIPGRVVRRTKRQVSSMSTGSGEGGPMMNQQIERLAALLDRIERKVNFEGFRDEEVVMGEDDTVLLVQREFVLQPAKLDEFIAQLRAYVDTTQGFRGCLNVSVRELRESHSFTVYELWTTEEKYVINCDSEPTKLLVSQTAEKLEKPETVHSMKIPS</sequence>
<dbReference type="InterPro" id="IPR011992">
    <property type="entry name" value="EF-hand-dom_pair"/>
</dbReference>
<name>A0AAV2HRF3_LYMST</name>
<dbReference type="SUPFAM" id="SSF47473">
    <property type="entry name" value="EF-hand"/>
    <property type="match status" value="1"/>
</dbReference>
<dbReference type="PANTHER" id="PTHR12178">
    <property type="entry name" value="EF-HAND DOMAIN-CONTAINING PROTEIN"/>
    <property type="match status" value="1"/>
</dbReference>
<evidence type="ECO:0000259" key="2">
    <source>
        <dbReference type="PROSITE" id="PS51725"/>
    </source>
</evidence>
<evidence type="ECO:0000259" key="1">
    <source>
        <dbReference type="PROSITE" id="PS50222"/>
    </source>
</evidence>
<protein>
    <recommendedName>
        <fullName evidence="5">Calmodulin</fullName>
    </recommendedName>
</protein>
<dbReference type="PROSITE" id="PS51725">
    <property type="entry name" value="ABM"/>
    <property type="match status" value="1"/>
</dbReference>
<dbReference type="InterPro" id="IPR011008">
    <property type="entry name" value="Dimeric_a/b-barrel"/>
</dbReference>
<proteinExistence type="predicted"/>
<evidence type="ECO:0008006" key="5">
    <source>
        <dbReference type="Google" id="ProtNLM"/>
    </source>
</evidence>
<dbReference type="GO" id="GO:0005509">
    <property type="term" value="F:calcium ion binding"/>
    <property type="evidence" value="ECO:0007669"/>
    <property type="project" value="InterPro"/>
</dbReference>
<dbReference type="AlphaFoldDB" id="A0AAV2HRF3"/>